<evidence type="ECO:0000256" key="2">
    <source>
        <dbReference type="ARBA" id="ARBA00023242"/>
    </source>
</evidence>
<evidence type="ECO:0000256" key="3">
    <source>
        <dbReference type="SAM" id="MobiDB-lite"/>
    </source>
</evidence>
<dbReference type="GO" id="GO:0006351">
    <property type="term" value="P:DNA-templated transcription"/>
    <property type="evidence" value="ECO:0007669"/>
    <property type="project" value="InterPro"/>
</dbReference>
<feature type="compositionally biased region" description="Polar residues" evidence="3">
    <location>
        <begin position="166"/>
        <end position="189"/>
    </location>
</feature>
<dbReference type="SMART" id="SM00906">
    <property type="entry name" value="Fungal_trans"/>
    <property type="match status" value="1"/>
</dbReference>
<dbReference type="GO" id="GO:0000981">
    <property type="term" value="F:DNA-binding transcription factor activity, RNA polymerase II-specific"/>
    <property type="evidence" value="ECO:0007669"/>
    <property type="project" value="InterPro"/>
</dbReference>
<dbReference type="GeneID" id="27665170"/>
<proteinExistence type="predicted"/>
<feature type="region of interest" description="Disordered" evidence="3">
    <location>
        <begin position="162"/>
        <end position="193"/>
    </location>
</feature>
<dbReference type="SUPFAM" id="SSF57701">
    <property type="entry name" value="Zn2/Cys6 DNA-binding domain"/>
    <property type="match status" value="1"/>
</dbReference>
<dbReference type="InterPro" id="IPR007219">
    <property type="entry name" value="XnlR_reg_dom"/>
</dbReference>
<dbReference type="RefSeq" id="XP_016584651.1">
    <property type="nucleotide sequence ID" value="XM_016729893.1"/>
</dbReference>
<dbReference type="Gene3D" id="4.10.240.10">
    <property type="entry name" value="Zn(2)-C6 fungal-type DNA-binding domain"/>
    <property type="match status" value="1"/>
</dbReference>
<dbReference type="EMBL" id="AXCR01000010">
    <property type="protein sequence ID" value="KJR81975.1"/>
    <property type="molecule type" value="Genomic_DNA"/>
</dbReference>
<dbReference type="InterPro" id="IPR052761">
    <property type="entry name" value="Fungal_Detox/Toxin_TFs"/>
</dbReference>
<sequence>MPFLFKDMDTPIRPRRTTKACTTCRARKTRCDALTAGLPCRHCREGGFECLLQPRKKRQSKLAVRLAEVEGETEAEVEAEAGVTERSPPVHPVRMHQAGNAIGRSTMIRQAQSPTQTQTRTASVSASASVLTPAARVAFSEHAMRHQIPHFSFFSRLALVGRASPGTPSTSQTARKTMSGGRNSNVDSTNSDRRLVLPIAPYNQSAESAAHDAQSRTEDEQYLRAKGAFHLPPRDALDDCVATYFRVFHPFFPVVDRPTFLALYRQTARDDGVQGSANGRETGPSLLLLQSIVFTASAFVAQDRLTAMGFASRHEARRALAARAKHLHQFGWEPDDIVTIQSLLLLSHDYASMADQRHTWLWAHQAIGLAQGAGLHRAAAAATAEGPSAQDARLWKRIWWACLVRDRLISLGTRRPMHINSRDCNVPLPTAADLAEDEDTDEDRAIKAVFADFLKLCQCVEGVLLLTTVDEEAASSSPDRLAHEVAVCRATLASWAANLSPPSRRNTAAVARKYQNNDNEQDTPPTGSISFLYQTLLHLIHNVVLTTILQTGTNNGSARSMDRDPLAGPRVPSAEMQALAHDSTQLLDGLMQRSLVKYCPTQVSVTTVMPPLIVQFLLMREPTIGDDDGEVDNDNRRVTTQDAARGFATCMSALRQLGQTYWHAQFYHDFFQLAATAGRTRARTRVRAREQARTRRGHDAQKRKMEATKSKTATDSKRATVAVHAMEATAEATAGIDPTPTEATAMMDAISPPHSNSMVQLEQSLDYTGWGHIDPLLQQTLVPLEGNSDTLWPTGHWDMGGLDASGFSVQPGDPLNPWMWNGGDSAWTADQATLFDDWLNDDALFQSLFPSA</sequence>
<accession>A0A0F2LZQ6</accession>
<feature type="region of interest" description="Disordered" evidence="3">
    <location>
        <begin position="682"/>
        <end position="719"/>
    </location>
</feature>
<comment type="caution">
    <text evidence="5">The sequence shown here is derived from an EMBL/GenBank/DDBJ whole genome shotgun (WGS) entry which is preliminary data.</text>
</comment>
<dbReference type="CDD" id="cd00067">
    <property type="entry name" value="GAL4"/>
    <property type="match status" value="1"/>
</dbReference>
<keyword evidence="2" id="KW-0539">Nucleus</keyword>
<evidence type="ECO:0000259" key="4">
    <source>
        <dbReference type="PROSITE" id="PS50048"/>
    </source>
</evidence>
<protein>
    <recommendedName>
        <fullName evidence="4">Zn(2)-C6 fungal-type domain-containing protein</fullName>
    </recommendedName>
</protein>
<keyword evidence="1" id="KW-0479">Metal-binding</keyword>
<evidence type="ECO:0000313" key="6">
    <source>
        <dbReference type="Proteomes" id="UP000033710"/>
    </source>
</evidence>
<reference evidence="5 6" key="2">
    <citation type="journal article" date="2015" name="Eukaryot. Cell">
        <title>Asexual propagation of a virulent clone complex in a human and feline outbreak of sporotrichosis.</title>
        <authorList>
            <person name="Teixeira Mde M."/>
            <person name="Rodrigues A.M."/>
            <person name="Tsui C.K."/>
            <person name="de Almeida L.G."/>
            <person name="Van Diepeningen A.D."/>
            <person name="van den Ende B.G."/>
            <person name="Fernandes G.F."/>
            <person name="Kano R."/>
            <person name="Hamelin R.C."/>
            <person name="Lopes-Bezerra L.M."/>
            <person name="Vasconcelos A.T."/>
            <person name="de Hoog S."/>
            <person name="de Camargo Z.P."/>
            <person name="Felipe M.S."/>
        </authorList>
    </citation>
    <scope>NUCLEOTIDE SEQUENCE [LARGE SCALE GENOMIC DNA]</scope>
    <source>
        <strain evidence="5 6">1099-18</strain>
    </source>
</reference>
<reference evidence="5 6" key="1">
    <citation type="journal article" date="2014" name="BMC Genomics">
        <title>Comparative genomics of the major fungal agents of human and animal Sporotrichosis: Sporothrix schenckii and Sporothrix brasiliensis.</title>
        <authorList>
            <person name="Teixeira M.M."/>
            <person name="de Almeida L.G."/>
            <person name="Kubitschek-Barreira P."/>
            <person name="Alves F.L."/>
            <person name="Kioshima E.S."/>
            <person name="Abadio A.K."/>
            <person name="Fernandes L."/>
            <person name="Derengowski L.S."/>
            <person name="Ferreira K.S."/>
            <person name="Souza R.C."/>
            <person name="Ruiz J.C."/>
            <person name="de Andrade N.C."/>
            <person name="Paes H.C."/>
            <person name="Nicola A.M."/>
            <person name="Albuquerque P."/>
            <person name="Gerber A.L."/>
            <person name="Martins V.P."/>
            <person name="Peconick L.D."/>
            <person name="Neto A.V."/>
            <person name="Chaucanez C.B."/>
            <person name="Silva P.A."/>
            <person name="Cunha O.L."/>
            <person name="de Oliveira F.F."/>
            <person name="dos Santos T.C."/>
            <person name="Barros A.L."/>
            <person name="Soares M.A."/>
            <person name="de Oliveira L.M."/>
            <person name="Marini M.M."/>
            <person name="Villalobos-Duno H."/>
            <person name="Cunha M.M."/>
            <person name="de Hoog S."/>
            <person name="da Silveira J.F."/>
            <person name="Henrissat B."/>
            <person name="Nino-Vega G.A."/>
            <person name="Cisalpino P.S."/>
            <person name="Mora-Montes H.M."/>
            <person name="Almeida S.R."/>
            <person name="Stajich J.E."/>
            <person name="Lopes-Bezerra L.M."/>
            <person name="Vasconcelos A.T."/>
            <person name="Felipe M.S."/>
        </authorList>
    </citation>
    <scope>NUCLEOTIDE SEQUENCE [LARGE SCALE GENOMIC DNA]</scope>
    <source>
        <strain evidence="5 6">1099-18</strain>
    </source>
</reference>
<evidence type="ECO:0000313" key="5">
    <source>
        <dbReference type="EMBL" id="KJR81975.1"/>
    </source>
</evidence>
<dbReference type="Pfam" id="PF04082">
    <property type="entry name" value="Fungal_trans"/>
    <property type="match status" value="1"/>
</dbReference>
<dbReference type="GO" id="GO:0003677">
    <property type="term" value="F:DNA binding"/>
    <property type="evidence" value="ECO:0007669"/>
    <property type="project" value="InterPro"/>
</dbReference>
<dbReference type="OrthoDB" id="4161332at2759"/>
<evidence type="ECO:0000256" key="1">
    <source>
        <dbReference type="ARBA" id="ARBA00022723"/>
    </source>
</evidence>
<dbReference type="PROSITE" id="PS00463">
    <property type="entry name" value="ZN2_CY6_FUNGAL_1"/>
    <property type="match status" value="1"/>
</dbReference>
<dbReference type="InterPro" id="IPR001138">
    <property type="entry name" value="Zn2Cys6_DnaBD"/>
</dbReference>
<dbReference type="SMART" id="SM00066">
    <property type="entry name" value="GAL4"/>
    <property type="match status" value="1"/>
</dbReference>
<dbReference type="Proteomes" id="UP000033710">
    <property type="component" value="Unassembled WGS sequence"/>
</dbReference>
<dbReference type="KEGG" id="ssck:SPSK_03049"/>
<dbReference type="VEuPathDB" id="FungiDB:SPSK_03049"/>
<gene>
    <name evidence="5" type="ORF">SPSK_03049</name>
</gene>
<dbReference type="CDD" id="cd12148">
    <property type="entry name" value="fungal_TF_MHR"/>
    <property type="match status" value="1"/>
</dbReference>
<dbReference type="Pfam" id="PF00172">
    <property type="entry name" value="Zn_clus"/>
    <property type="match status" value="1"/>
</dbReference>
<dbReference type="InterPro" id="IPR036864">
    <property type="entry name" value="Zn2-C6_fun-type_DNA-bd_sf"/>
</dbReference>
<dbReference type="PANTHER" id="PTHR47425">
    <property type="entry name" value="FARB-RELATED"/>
    <property type="match status" value="1"/>
</dbReference>
<name>A0A0F2LZQ6_SPOSC</name>
<organism evidence="5 6">
    <name type="scientific">Sporothrix schenckii 1099-18</name>
    <dbReference type="NCBI Taxonomy" id="1397361"/>
    <lineage>
        <taxon>Eukaryota</taxon>
        <taxon>Fungi</taxon>
        <taxon>Dikarya</taxon>
        <taxon>Ascomycota</taxon>
        <taxon>Pezizomycotina</taxon>
        <taxon>Sordariomycetes</taxon>
        <taxon>Sordariomycetidae</taxon>
        <taxon>Ophiostomatales</taxon>
        <taxon>Ophiostomataceae</taxon>
        <taxon>Sporothrix</taxon>
    </lineage>
</organism>
<dbReference type="PANTHER" id="PTHR47425:SF3">
    <property type="entry name" value="ZN(II)2CYS6 TRANSCRIPTION FACTOR (EUROFUNG)"/>
    <property type="match status" value="1"/>
</dbReference>
<feature type="compositionally biased region" description="Basic and acidic residues" evidence="3">
    <location>
        <begin position="687"/>
        <end position="718"/>
    </location>
</feature>
<dbReference type="GO" id="GO:0008270">
    <property type="term" value="F:zinc ion binding"/>
    <property type="evidence" value="ECO:0007669"/>
    <property type="project" value="InterPro"/>
</dbReference>
<feature type="domain" description="Zn(2)-C6 fungal-type" evidence="4">
    <location>
        <begin position="20"/>
        <end position="52"/>
    </location>
</feature>
<dbReference type="PROSITE" id="PS50048">
    <property type="entry name" value="ZN2_CY6_FUNGAL_2"/>
    <property type="match status" value="1"/>
</dbReference>
<dbReference type="AlphaFoldDB" id="A0A0F2LZQ6"/>